<gene>
    <name evidence="2" type="ORF">Cadr_000002031</name>
</gene>
<dbReference type="PANTHER" id="PTHR15901">
    <property type="entry name" value="TESTICULAR HAPLOID EXPRESSED GENE PROTEIN"/>
    <property type="match status" value="1"/>
</dbReference>
<accession>A0A5N4EGX7</accession>
<dbReference type="STRING" id="9838.ENSCDRP00005001999"/>
<organism evidence="2 3">
    <name type="scientific">Camelus dromedarius</name>
    <name type="common">Dromedary</name>
    <name type="synonym">Arabian camel</name>
    <dbReference type="NCBI Taxonomy" id="9838"/>
    <lineage>
        <taxon>Eukaryota</taxon>
        <taxon>Metazoa</taxon>
        <taxon>Chordata</taxon>
        <taxon>Craniata</taxon>
        <taxon>Vertebrata</taxon>
        <taxon>Euteleostomi</taxon>
        <taxon>Mammalia</taxon>
        <taxon>Eutheria</taxon>
        <taxon>Laurasiatheria</taxon>
        <taxon>Artiodactyla</taxon>
        <taxon>Tylopoda</taxon>
        <taxon>Camelidae</taxon>
        <taxon>Camelus</taxon>
    </lineage>
</organism>
<dbReference type="EMBL" id="JWIN03000002">
    <property type="protein sequence ID" value="KAB1282534.1"/>
    <property type="molecule type" value="Genomic_DNA"/>
</dbReference>
<protein>
    <submittedName>
        <fullName evidence="2">Testicular haploid expressed gene protein-like</fullName>
    </submittedName>
</protein>
<dbReference type="SMART" id="SM00705">
    <property type="entry name" value="THEG"/>
    <property type="match status" value="4"/>
</dbReference>
<comment type="caution">
    <text evidence="2">The sequence shown here is derived from an EMBL/GenBank/DDBJ whole genome shotgun (WGS) entry which is preliminary data.</text>
</comment>
<reference evidence="2 3" key="1">
    <citation type="journal article" date="2019" name="Mol. Ecol. Resour.">
        <title>Improving Illumina assemblies with Hi-C and long reads: an example with the North African dromedary.</title>
        <authorList>
            <person name="Elbers J.P."/>
            <person name="Rogers M.F."/>
            <person name="Perelman P.L."/>
            <person name="Proskuryakova A.A."/>
            <person name="Serdyukova N.A."/>
            <person name="Johnson W.E."/>
            <person name="Horin P."/>
            <person name="Corander J."/>
            <person name="Murphy D."/>
            <person name="Burger P.A."/>
        </authorList>
    </citation>
    <scope>NUCLEOTIDE SEQUENCE [LARGE SCALE GENOMIC DNA]</scope>
    <source>
        <strain evidence="2">Drom800</strain>
        <tissue evidence="2">Blood</tissue>
    </source>
</reference>
<evidence type="ECO:0000256" key="1">
    <source>
        <dbReference type="ARBA" id="ARBA00022737"/>
    </source>
</evidence>
<keyword evidence="1" id="KW-0677">Repeat</keyword>
<evidence type="ECO:0000313" key="2">
    <source>
        <dbReference type="EMBL" id="KAB1282534.1"/>
    </source>
</evidence>
<name>A0A5N4EGX7_CAMDR</name>
<evidence type="ECO:0000313" key="3">
    <source>
        <dbReference type="Proteomes" id="UP000299084"/>
    </source>
</evidence>
<keyword evidence="3" id="KW-1185">Reference proteome</keyword>
<dbReference type="InterPro" id="IPR006623">
    <property type="entry name" value="THEG"/>
</dbReference>
<dbReference type="AlphaFoldDB" id="A0A5N4EGX7"/>
<dbReference type="Proteomes" id="UP000299084">
    <property type="component" value="Unassembled WGS sequence"/>
</dbReference>
<proteinExistence type="predicted"/>
<dbReference type="InterPro" id="IPR042401">
    <property type="entry name" value="SPMAP2-like"/>
</dbReference>
<dbReference type="PANTHER" id="PTHR15901:SF15">
    <property type="entry name" value="TESTICULAR HAPLOID EXPRESSED GENE PROTEIN-LIKE"/>
    <property type="match status" value="1"/>
</dbReference>
<dbReference type="Pfam" id="PF14912">
    <property type="entry name" value="THEG"/>
    <property type="match status" value="3"/>
</dbReference>
<sequence>MKKVVIVPPMIIIFHVSFAYRPFSDYSTINSLQISDPSPRILRLSIAKGTNPDYVPPKKIETKISMSALTAVATPRIVELSHPRIKIEGLCFERERSEMPIHPISCAALLAKPSPRIVALAKARPLHQDYLPPRDASWPVSYAAIHSKISPRIQELANPNTRTPMHIIYYDPEVFKVKPAALKTQCSPRIRELAEPVRR</sequence>